<feature type="transmembrane region" description="Helical" evidence="8">
    <location>
        <begin position="125"/>
        <end position="144"/>
    </location>
</feature>
<feature type="transmembrane region" description="Helical" evidence="8">
    <location>
        <begin position="102"/>
        <end position="119"/>
    </location>
</feature>
<feature type="transmembrane region" description="Helical" evidence="8">
    <location>
        <begin position="74"/>
        <end position="95"/>
    </location>
</feature>
<organism evidence="10 11">
    <name type="scientific">Thermohalobacter berrensis</name>
    <dbReference type="NCBI Taxonomy" id="99594"/>
    <lineage>
        <taxon>Bacteria</taxon>
        <taxon>Bacillati</taxon>
        <taxon>Bacillota</taxon>
        <taxon>Tissierellia</taxon>
        <taxon>Tissierellales</taxon>
        <taxon>Thermohalobacteraceae</taxon>
        <taxon>Thermohalobacter</taxon>
    </lineage>
</organism>
<evidence type="ECO:0000313" key="11">
    <source>
        <dbReference type="Proteomes" id="UP000284177"/>
    </source>
</evidence>
<evidence type="ECO:0000256" key="5">
    <source>
        <dbReference type="ARBA" id="ARBA00022989"/>
    </source>
</evidence>
<evidence type="ECO:0000313" key="10">
    <source>
        <dbReference type="EMBL" id="RKD30581.1"/>
    </source>
</evidence>
<dbReference type="InterPro" id="IPR001750">
    <property type="entry name" value="ND/Mrp_TM"/>
</dbReference>
<feature type="domain" description="NADH:quinone oxidoreductase/Mrp antiporter transmembrane" evidence="9">
    <location>
        <begin position="122"/>
        <end position="401"/>
    </location>
</feature>
<dbReference type="AlphaFoldDB" id="A0A419SZK3"/>
<evidence type="ECO:0000256" key="4">
    <source>
        <dbReference type="ARBA" id="ARBA00022692"/>
    </source>
</evidence>
<gene>
    <name evidence="10" type="ORF">BET03_04385</name>
</gene>
<dbReference type="PANTHER" id="PTHR42703">
    <property type="entry name" value="NADH DEHYDROGENASE"/>
    <property type="match status" value="1"/>
</dbReference>
<feature type="transmembrane region" description="Helical" evidence="8">
    <location>
        <begin position="434"/>
        <end position="451"/>
    </location>
</feature>
<feature type="transmembrane region" description="Helical" evidence="8">
    <location>
        <begin position="509"/>
        <end position="529"/>
    </location>
</feature>
<dbReference type="EMBL" id="MCIB01000034">
    <property type="protein sequence ID" value="RKD30581.1"/>
    <property type="molecule type" value="Genomic_DNA"/>
</dbReference>
<dbReference type="GO" id="GO:0042773">
    <property type="term" value="P:ATP synthesis coupled electron transport"/>
    <property type="evidence" value="ECO:0007669"/>
    <property type="project" value="InterPro"/>
</dbReference>
<feature type="transmembrane region" description="Helical" evidence="8">
    <location>
        <begin position="156"/>
        <end position="179"/>
    </location>
</feature>
<feature type="transmembrane region" description="Helical" evidence="8">
    <location>
        <begin position="266"/>
        <end position="284"/>
    </location>
</feature>
<sequence length="531" mass="61019">MEFIPVYIIFIPIIASMIVYLFNNKYISYLALVSQILITIIFIPYFNFLKEHGIHELYIGGWNKAIGIALKNDMLSLAFICLSIIIWWLILIYFWDRRKVDYKFLFFFLFLEGVFLGLLQTNDLFNFFVFVEATTIISAILIIYKKDGYSIRAGFYYLLFNSVGMIFYLIGLILVYIVVGTLNMDVISNTIILIKDTNIVKMAYIFMIVAMGVKAAFFPVYNWLPKAHGAAPASISALLSGLLVKSGLYGFIRIGQIFQFNYFNEFFFLIGFFTAFSGVLFAISQKDIKQILAFHTISQIGIVLMGLSSMSGNLYYGGLLHLFNHAFFKSLLFLGAGLIINEYKVRRVTEIRGVFKNFPFMSIYMIVGILSITGAPLFNGFVSKSIIEYELKNSFIKVIMLNIVNLGTIISFVKFSQIFFGNSDVKINKHINRTFSIFLLALMCIIIGNFYNPIASHLLNIDLPYVCHLDIIKWVKYIVNLAIGYVIYKKVIDRDYCLIKKIRHTKISFQTSNLMLLFFIFTMIIWSSILV</sequence>
<comment type="similarity">
    <text evidence="2">Belongs to the CPA3 antiporters (TC 2.A.63) subunit D family.</text>
</comment>
<reference evidence="10 11" key="1">
    <citation type="submission" date="2016-08" db="EMBL/GenBank/DDBJ databases">
        <title>Novel Firmicutes and Novel Genomes.</title>
        <authorList>
            <person name="Poppleton D.I."/>
            <person name="Gribaldo S."/>
        </authorList>
    </citation>
    <scope>NUCLEOTIDE SEQUENCE [LARGE SCALE GENOMIC DNA]</scope>
    <source>
        <strain evidence="10 11">CTT3</strain>
    </source>
</reference>
<proteinExistence type="inferred from homology"/>
<keyword evidence="3" id="KW-1003">Cell membrane</keyword>
<feature type="transmembrane region" description="Helical" evidence="8">
    <location>
        <begin position="361"/>
        <end position="382"/>
    </location>
</feature>
<evidence type="ECO:0000256" key="3">
    <source>
        <dbReference type="ARBA" id="ARBA00022475"/>
    </source>
</evidence>
<dbReference type="PRINTS" id="PR01437">
    <property type="entry name" value="NUOXDRDTASE4"/>
</dbReference>
<feature type="transmembrane region" description="Helical" evidence="8">
    <location>
        <begin position="322"/>
        <end position="340"/>
    </location>
</feature>
<dbReference type="Pfam" id="PF00361">
    <property type="entry name" value="Proton_antipo_M"/>
    <property type="match status" value="1"/>
</dbReference>
<comment type="caution">
    <text evidence="10">The sequence shown here is derived from an EMBL/GenBank/DDBJ whole genome shotgun (WGS) entry which is preliminary data.</text>
</comment>
<dbReference type="Proteomes" id="UP000284177">
    <property type="component" value="Unassembled WGS sequence"/>
</dbReference>
<dbReference type="OrthoDB" id="9807568at2"/>
<evidence type="ECO:0000256" key="6">
    <source>
        <dbReference type="ARBA" id="ARBA00023136"/>
    </source>
</evidence>
<keyword evidence="4 7" id="KW-0812">Transmembrane</keyword>
<dbReference type="InterPro" id="IPR050586">
    <property type="entry name" value="CPA3_Na-H_Antiporter_D"/>
</dbReference>
<name>A0A419SZK3_9FIRM</name>
<accession>A0A419SZK3</accession>
<keyword evidence="5 8" id="KW-1133">Transmembrane helix</keyword>
<comment type="subcellular location">
    <subcellularLocation>
        <location evidence="1">Cell membrane</location>
        <topology evidence="1">Multi-pass membrane protein</topology>
    </subcellularLocation>
    <subcellularLocation>
        <location evidence="7">Membrane</location>
        <topology evidence="7">Multi-pass membrane protein</topology>
    </subcellularLocation>
</comment>
<feature type="transmembrane region" description="Helical" evidence="8">
    <location>
        <begin position="394"/>
        <end position="413"/>
    </location>
</feature>
<evidence type="ECO:0000256" key="1">
    <source>
        <dbReference type="ARBA" id="ARBA00004651"/>
    </source>
</evidence>
<dbReference type="GO" id="GO:0005886">
    <property type="term" value="C:plasma membrane"/>
    <property type="evidence" value="ECO:0007669"/>
    <property type="project" value="UniProtKB-SubCell"/>
</dbReference>
<feature type="transmembrane region" description="Helical" evidence="8">
    <location>
        <begin position="29"/>
        <end position="48"/>
    </location>
</feature>
<feature type="transmembrane region" description="Helical" evidence="8">
    <location>
        <begin position="199"/>
        <end position="221"/>
    </location>
</feature>
<feature type="transmembrane region" description="Helical" evidence="8">
    <location>
        <begin position="233"/>
        <end position="254"/>
    </location>
</feature>
<evidence type="ECO:0000256" key="2">
    <source>
        <dbReference type="ARBA" id="ARBA00005346"/>
    </source>
</evidence>
<dbReference type="InterPro" id="IPR003918">
    <property type="entry name" value="NADH_UbQ_OxRdtase"/>
</dbReference>
<evidence type="ECO:0000256" key="7">
    <source>
        <dbReference type="RuleBase" id="RU000320"/>
    </source>
</evidence>
<evidence type="ECO:0000259" key="9">
    <source>
        <dbReference type="Pfam" id="PF00361"/>
    </source>
</evidence>
<protein>
    <recommendedName>
        <fullName evidence="9">NADH:quinone oxidoreductase/Mrp antiporter transmembrane domain-containing protein</fullName>
    </recommendedName>
</protein>
<feature type="transmembrane region" description="Helical" evidence="8">
    <location>
        <begin position="471"/>
        <end position="488"/>
    </location>
</feature>
<evidence type="ECO:0000256" key="8">
    <source>
        <dbReference type="SAM" id="Phobius"/>
    </source>
</evidence>
<keyword evidence="6 8" id="KW-0472">Membrane</keyword>
<feature type="transmembrane region" description="Helical" evidence="8">
    <location>
        <begin position="6"/>
        <end position="22"/>
    </location>
</feature>
<feature type="transmembrane region" description="Helical" evidence="8">
    <location>
        <begin position="291"/>
        <end position="310"/>
    </location>
</feature>
<dbReference type="RefSeq" id="WP_120170070.1">
    <property type="nucleotide sequence ID" value="NZ_MCIB01000034.1"/>
</dbReference>
<dbReference type="PANTHER" id="PTHR42703:SF1">
    <property type="entry name" value="NA(+)_H(+) ANTIPORTER SUBUNIT D1"/>
    <property type="match status" value="1"/>
</dbReference>
<dbReference type="GO" id="GO:0008137">
    <property type="term" value="F:NADH dehydrogenase (ubiquinone) activity"/>
    <property type="evidence" value="ECO:0007669"/>
    <property type="project" value="InterPro"/>
</dbReference>
<keyword evidence="11" id="KW-1185">Reference proteome</keyword>